<dbReference type="AlphaFoldDB" id="A0A5J4YNZ6"/>
<evidence type="ECO:0000313" key="8">
    <source>
        <dbReference type="EMBL" id="KAA8493036.1"/>
    </source>
</evidence>
<keyword evidence="4 6" id="KW-0804">Transcription</keyword>
<keyword evidence="9" id="KW-1185">Reference proteome</keyword>
<dbReference type="EMBL" id="VRMN01000008">
    <property type="protein sequence ID" value="KAA8493036.1"/>
    <property type="molecule type" value="Genomic_DNA"/>
</dbReference>
<dbReference type="Pfam" id="PF10018">
    <property type="entry name" value="Med4"/>
    <property type="match status" value="1"/>
</dbReference>
<proteinExistence type="inferred from homology"/>
<dbReference type="Proteomes" id="UP000324585">
    <property type="component" value="Unassembled WGS sequence"/>
</dbReference>
<dbReference type="GO" id="GO:0003712">
    <property type="term" value="F:transcription coregulator activity"/>
    <property type="evidence" value="ECO:0007669"/>
    <property type="project" value="InterPro"/>
</dbReference>
<evidence type="ECO:0000313" key="9">
    <source>
        <dbReference type="Proteomes" id="UP000324585"/>
    </source>
</evidence>
<dbReference type="GO" id="GO:0016592">
    <property type="term" value="C:mediator complex"/>
    <property type="evidence" value="ECO:0007669"/>
    <property type="project" value="InterPro"/>
</dbReference>
<comment type="caution">
    <text evidence="8">The sequence shown here is derived from an EMBL/GenBank/DDBJ whole genome shotgun (WGS) entry which is preliminary data.</text>
</comment>
<feature type="region of interest" description="Disordered" evidence="7">
    <location>
        <begin position="199"/>
        <end position="243"/>
    </location>
</feature>
<evidence type="ECO:0000256" key="2">
    <source>
        <dbReference type="ARBA" id="ARBA00009626"/>
    </source>
</evidence>
<dbReference type="PANTHER" id="PTHR13208:SF2">
    <property type="entry name" value="MEDIATOR OF RNA POLYMERASE II TRANSCRIPTION SUBUNIT 4"/>
    <property type="match status" value="1"/>
</dbReference>
<keyword evidence="3 6" id="KW-0805">Transcription regulation</keyword>
<gene>
    <name evidence="6" type="primary">MED4</name>
    <name evidence="8" type="ORF">FVE85_9308</name>
</gene>
<evidence type="ECO:0000256" key="3">
    <source>
        <dbReference type="ARBA" id="ARBA00023015"/>
    </source>
</evidence>
<dbReference type="PANTHER" id="PTHR13208">
    <property type="entry name" value="MEDIATOR OF RNA POLYMERASE II TRANSCRIPTION SUBUNIT 4"/>
    <property type="match status" value="1"/>
</dbReference>
<comment type="similarity">
    <text evidence="2 6">Belongs to the Mediator complex subunit 4 family.</text>
</comment>
<dbReference type="GO" id="GO:0070847">
    <property type="term" value="C:core mediator complex"/>
    <property type="evidence" value="ECO:0007669"/>
    <property type="project" value="TreeGrafter"/>
</dbReference>
<evidence type="ECO:0000256" key="6">
    <source>
        <dbReference type="RuleBase" id="RU364141"/>
    </source>
</evidence>
<keyword evidence="5 6" id="KW-0539">Nucleus</keyword>
<evidence type="ECO:0000256" key="1">
    <source>
        <dbReference type="ARBA" id="ARBA00004123"/>
    </source>
</evidence>
<name>A0A5J4YNZ6_PORPP</name>
<sequence>MEEEPVRDAVVREMKGMEQLVATLMAELGTALVKQSAQHVARVDELAGRIASAQRAIVEYVPRLVEQQALHAQILKLEKYNQQLDDLVQVSALKVYETEAALMDEIELARSLMPAADASGADTAHDIEPDELVQYAARVRGCLGAPPNWDVSRPLPHGFFPPAPSEEMMRSSKLGELSAPETFKNVLLSHTLHLSKKQLNDADSDASSLSEGGDGDDGGGGGGGGGGTVNDSSSEEFEEVMME</sequence>
<protein>
    <recommendedName>
        <fullName evidence="6">Mediator of RNA polymerase II transcription subunit 4</fullName>
    </recommendedName>
    <alternativeName>
        <fullName evidence="6">Mediator complex subunit 4</fullName>
    </alternativeName>
</protein>
<evidence type="ECO:0000256" key="5">
    <source>
        <dbReference type="ARBA" id="ARBA00023242"/>
    </source>
</evidence>
<comment type="subcellular location">
    <subcellularLocation>
        <location evidence="1 6">Nucleus</location>
    </subcellularLocation>
</comment>
<evidence type="ECO:0000256" key="4">
    <source>
        <dbReference type="ARBA" id="ARBA00023163"/>
    </source>
</evidence>
<comment type="function">
    <text evidence="6">Component of the Mediator complex, a coactivator involved in the regulated transcription of nearly all RNA polymerase II-dependent genes. Mediator functions as a bridge to convey information from gene-specific regulatory proteins to the basal RNA polymerase II transcription machinery. Mediator is recruited to promoters by direct interactions with regulatory proteins and serves as a scaffold for the assembly of a functional preinitiation complex with RNA polymerase II and the general transcription factors.</text>
</comment>
<dbReference type="GO" id="GO:0006357">
    <property type="term" value="P:regulation of transcription by RNA polymerase II"/>
    <property type="evidence" value="ECO:0007669"/>
    <property type="project" value="InterPro"/>
</dbReference>
<reference evidence="9" key="1">
    <citation type="journal article" date="2019" name="Nat. Commun.">
        <title>Expansion of phycobilisome linker gene families in mesophilic red algae.</title>
        <authorList>
            <person name="Lee J."/>
            <person name="Kim D."/>
            <person name="Bhattacharya D."/>
            <person name="Yoon H.S."/>
        </authorList>
    </citation>
    <scope>NUCLEOTIDE SEQUENCE [LARGE SCALE GENOMIC DNA]</scope>
    <source>
        <strain evidence="9">CCMP 1328</strain>
    </source>
</reference>
<organism evidence="8 9">
    <name type="scientific">Porphyridium purpureum</name>
    <name type="common">Red alga</name>
    <name type="synonym">Porphyridium cruentum</name>
    <dbReference type="NCBI Taxonomy" id="35688"/>
    <lineage>
        <taxon>Eukaryota</taxon>
        <taxon>Rhodophyta</taxon>
        <taxon>Bangiophyceae</taxon>
        <taxon>Porphyridiales</taxon>
        <taxon>Porphyridiaceae</taxon>
        <taxon>Porphyridium</taxon>
    </lineage>
</organism>
<dbReference type="InterPro" id="IPR019258">
    <property type="entry name" value="Mediator_Med4"/>
</dbReference>
<keyword evidence="6" id="KW-0010">Activator</keyword>
<evidence type="ECO:0000256" key="7">
    <source>
        <dbReference type="SAM" id="MobiDB-lite"/>
    </source>
</evidence>
<feature type="compositionally biased region" description="Gly residues" evidence="7">
    <location>
        <begin position="218"/>
        <end position="228"/>
    </location>
</feature>
<feature type="compositionally biased region" description="Acidic residues" evidence="7">
    <location>
        <begin position="233"/>
        <end position="243"/>
    </location>
</feature>
<comment type="subunit">
    <text evidence="6">Component of the Mediator complex.</text>
</comment>
<accession>A0A5J4YNZ6</accession>